<dbReference type="Pfam" id="PF01636">
    <property type="entry name" value="APH"/>
    <property type="match status" value="1"/>
</dbReference>
<organism evidence="12 13">
    <name type="scientific">Methylovirgula ligni</name>
    <dbReference type="NCBI Taxonomy" id="569860"/>
    <lineage>
        <taxon>Bacteria</taxon>
        <taxon>Pseudomonadati</taxon>
        <taxon>Pseudomonadota</taxon>
        <taxon>Alphaproteobacteria</taxon>
        <taxon>Hyphomicrobiales</taxon>
        <taxon>Beijerinckiaceae</taxon>
        <taxon>Methylovirgula</taxon>
    </lineage>
</organism>
<keyword evidence="5" id="KW-0819">tRNA processing</keyword>
<dbReference type="SUPFAM" id="SSF56112">
    <property type="entry name" value="Protein kinase-like (PK-like)"/>
    <property type="match status" value="1"/>
</dbReference>
<dbReference type="Proteomes" id="UP000256900">
    <property type="component" value="Unassembled WGS sequence"/>
</dbReference>
<keyword evidence="7" id="KW-0547">Nucleotide-binding</keyword>
<name>A0A3D9YV04_9HYPH</name>
<evidence type="ECO:0000256" key="6">
    <source>
        <dbReference type="ARBA" id="ARBA00022723"/>
    </source>
</evidence>
<dbReference type="GO" id="GO:0005524">
    <property type="term" value="F:ATP binding"/>
    <property type="evidence" value="ECO:0007669"/>
    <property type="project" value="UniProtKB-KW"/>
</dbReference>
<dbReference type="InterPro" id="IPR003442">
    <property type="entry name" value="T6A_TsaE"/>
</dbReference>
<dbReference type="InterPro" id="IPR011009">
    <property type="entry name" value="Kinase-like_dom_sf"/>
</dbReference>
<dbReference type="Pfam" id="PF02367">
    <property type="entry name" value="TsaE"/>
    <property type="match status" value="1"/>
</dbReference>
<dbReference type="Gene3D" id="3.30.200.20">
    <property type="entry name" value="Phosphorylase Kinase, domain 1"/>
    <property type="match status" value="1"/>
</dbReference>
<gene>
    <name evidence="12" type="ORF">DES32_2501</name>
</gene>
<dbReference type="RefSeq" id="WP_181902971.1">
    <property type="nucleotide sequence ID" value="NZ_CP025086.1"/>
</dbReference>
<evidence type="ECO:0000256" key="4">
    <source>
        <dbReference type="ARBA" id="ARBA00022490"/>
    </source>
</evidence>
<protein>
    <recommendedName>
        <fullName evidence="3">tRNA threonylcarbamoyladenosine biosynthesis protein TsaE</fullName>
    </recommendedName>
    <alternativeName>
        <fullName evidence="10">t(6)A37 threonylcarbamoyladenosine biosynthesis protein TsaE</fullName>
    </alternativeName>
</protein>
<dbReference type="GO" id="GO:0005737">
    <property type="term" value="C:cytoplasm"/>
    <property type="evidence" value="ECO:0007669"/>
    <property type="project" value="UniProtKB-SubCell"/>
</dbReference>
<dbReference type="Gene3D" id="3.40.50.300">
    <property type="entry name" value="P-loop containing nucleotide triphosphate hydrolases"/>
    <property type="match status" value="1"/>
</dbReference>
<dbReference type="SUPFAM" id="SSF52540">
    <property type="entry name" value="P-loop containing nucleoside triphosphate hydrolases"/>
    <property type="match status" value="1"/>
</dbReference>
<accession>A0A3D9YV04</accession>
<proteinExistence type="inferred from homology"/>
<evidence type="ECO:0000256" key="8">
    <source>
        <dbReference type="ARBA" id="ARBA00022840"/>
    </source>
</evidence>
<evidence type="ECO:0000256" key="3">
    <source>
        <dbReference type="ARBA" id="ARBA00019010"/>
    </source>
</evidence>
<sequence>MASSLSRQKSHATWRIALPDEAQTATLAVQIAHWLKPGDMVTLSGELGAGKTAFARALIRSLTGDADIEVPSPTFTLMQIYDGLDFPIVHADLYRIRHPDELEELGWDEAAEGALVLVEWPDRAGERLPPDRLDIALALDPAQDAGFRSATLTGYGTFAGRLDIARAVHNVLAESGFADAERQFMQGDASTRTYERLVGADGATAVLMISPPRADGPPIRFGKSYGTLAHLAENIRPFVAIDKGLRAEGFSAPEIYAVDLDVGVAALEDFGGESVVGDGGIVTERYAESVALLARLHQMSLPESLPVDGSKEYNIPPYDLDALSVEIELLLDWYAPHIAKASLTSGAKASFVNLWRHTLRDIVAGPRTWTLRDFHSPNILWLGERQGSARVGLIDFQDCVLGHPAYDVVSLLQDARVSVPPEVELKLLGHYAQLRRIADAGFDMAGFARAYAVLGAQRATKILGIFARLDKRDHKPQYLAHLPRVEENLAKDLAHPLLSGLKGWYETHLPRLFNRSA</sequence>
<evidence type="ECO:0000256" key="10">
    <source>
        <dbReference type="ARBA" id="ARBA00032441"/>
    </source>
</evidence>
<evidence type="ECO:0000256" key="2">
    <source>
        <dbReference type="ARBA" id="ARBA00007599"/>
    </source>
</evidence>
<dbReference type="GO" id="GO:0002949">
    <property type="term" value="P:tRNA threonylcarbamoyladenosine modification"/>
    <property type="evidence" value="ECO:0007669"/>
    <property type="project" value="InterPro"/>
</dbReference>
<evidence type="ECO:0000256" key="9">
    <source>
        <dbReference type="ARBA" id="ARBA00022842"/>
    </source>
</evidence>
<dbReference type="AlphaFoldDB" id="A0A3D9YV04"/>
<dbReference type="PANTHER" id="PTHR33540">
    <property type="entry name" value="TRNA THREONYLCARBAMOYLADENOSINE BIOSYNTHESIS PROTEIN TSAE"/>
    <property type="match status" value="1"/>
</dbReference>
<dbReference type="InterPro" id="IPR012180">
    <property type="entry name" value="Bifunc_ATPase/PTrfase"/>
</dbReference>
<dbReference type="NCBIfam" id="TIGR00150">
    <property type="entry name" value="T6A_YjeE"/>
    <property type="match status" value="1"/>
</dbReference>
<reference evidence="12 13" key="1">
    <citation type="submission" date="2018-08" db="EMBL/GenBank/DDBJ databases">
        <title>Genomic Encyclopedia of Type Strains, Phase IV (KMG-IV): sequencing the most valuable type-strain genomes for metagenomic binning, comparative biology and taxonomic classification.</title>
        <authorList>
            <person name="Goeker M."/>
        </authorList>
    </citation>
    <scope>NUCLEOTIDE SEQUENCE [LARGE SCALE GENOMIC DNA]</scope>
    <source>
        <strain evidence="12 13">BW863</strain>
    </source>
</reference>
<evidence type="ECO:0000313" key="13">
    <source>
        <dbReference type="Proteomes" id="UP000256900"/>
    </source>
</evidence>
<dbReference type="PANTHER" id="PTHR33540:SF2">
    <property type="entry name" value="TRNA THREONYLCARBAMOYLADENOSINE BIOSYNTHESIS PROTEIN TSAE"/>
    <property type="match status" value="1"/>
</dbReference>
<evidence type="ECO:0000259" key="11">
    <source>
        <dbReference type="Pfam" id="PF01636"/>
    </source>
</evidence>
<keyword evidence="13" id="KW-1185">Reference proteome</keyword>
<comment type="caution">
    <text evidence="12">The sequence shown here is derived from an EMBL/GenBank/DDBJ whole genome shotgun (WGS) entry which is preliminary data.</text>
</comment>
<dbReference type="GO" id="GO:0046872">
    <property type="term" value="F:metal ion binding"/>
    <property type="evidence" value="ECO:0007669"/>
    <property type="project" value="UniProtKB-KW"/>
</dbReference>
<dbReference type="Gene3D" id="3.90.1200.10">
    <property type="match status" value="1"/>
</dbReference>
<dbReference type="InterPro" id="IPR027417">
    <property type="entry name" value="P-loop_NTPase"/>
</dbReference>
<dbReference type="EMBL" id="QUMO01000003">
    <property type="protein sequence ID" value="REF86447.1"/>
    <property type="molecule type" value="Genomic_DNA"/>
</dbReference>
<comment type="subcellular location">
    <subcellularLocation>
        <location evidence="1">Cytoplasm</location>
    </subcellularLocation>
</comment>
<dbReference type="InterPro" id="IPR002575">
    <property type="entry name" value="Aminoglycoside_PTrfase"/>
</dbReference>
<evidence type="ECO:0000313" key="12">
    <source>
        <dbReference type="EMBL" id="REF86447.1"/>
    </source>
</evidence>
<dbReference type="PIRSF" id="PIRSF036599">
    <property type="entry name" value="AtpPhos"/>
    <property type="match status" value="1"/>
</dbReference>
<keyword evidence="8" id="KW-0067">ATP-binding</keyword>
<evidence type="ECO:0000256" key="1">
    <source>
        <dbReference type="ARBA" id="ARBA00004496"/>
    </source>
</evidence>
<comment type="similarity">
    <text evidence="2">Belongs to the TsaE family.</text>
</comment>
<keyword evidence="4" id="KW-0963">Cytoplasm</keyword>
<keyword evidence="6" id="KW-0479">Metal-binding</keyword>
<evidence type="ECO:0000256" key="5">
    <source>
        <dbReference type="ARBA" id="ARBA00022694"/>
    </source>
</evidence>
<feature type="domain" description="Aminoglycoside phosphotransferase" evidence="11">
    <location>
        <begin position="185"/>
        <end position="431"/>
    </location>
</feature>
<keyword evidence="9" id="KW-0460">Magnesium</keyword>
<evidence type="ECO:0000256" key="7">
    <source>
        <dbReference type="ARBA" id="ARBA00022741"/>
    </source>
</evidence>